<dbReference type="InterPro" id="IPR028994">
    <property type="entry name" value="Integrin_alpha_N"/>
</dbReference>
<gene>
    <name evidence="5" type="ORF">RE6C_02550</name>
</gene>
<keyword evidence="6" id="KW-1185">Reference proteome</keyword>
<reference evidence="5" key="2">
    <citation type="journal article" date="2013" name="Mar. Genomics">
        <title>Expression of sulfatases in Rhodopirellula baltica and the diversity of sulfatases in the genus Rhodopirellula.</title>
        <authorList>
            <person name="Wegner C.E."/>
            <person name="Richter-Heitmann T."/>
            <person name="Klindworth A."/>
            <person name="Klockow C."/>
            <person name="Richter M."/>
            <person name="Achstetter T."/>
            <person name="Glockner F.O."/>
            <person name="Harder J."/>
        </authorList>
    </citation>
    <scope>NUCLEOTIDE SEQUENCE [LARGE SCALE GENOMIC DNA]</scope>
    <source>
        <strain evidence="5">6C</strain>
    </source>
</reference>
<dbReference type="SUPFAM" id="SSF48452">
    <property type="entry name" value="TPR-like"/>
    <property type="match status" value="1"/>
</dbReference>
<dbReference type="Pfam" id="PF07593">
    <property type="entry name" value="UnbV_ASPIC"/>
    <property type="match status" value="1"/>
</dbReference>
<dbReference type="Gene3D" id="1.25.40.10">
    <property type="entry name" value="Tetratricopeptide repeat domain"/>
    <property type="match status" value="2"/>
</dbReference>
<dbReference type="InterPro" id="IPR011990">
    <property type="entry name" value="TPR-like_helical_dom_sf"/>
</dbReference>
<dbReference type="Gene3D" id="2.130.10.130">
    <property type="entry name" value="Integrin alpha, N-terminal"/>
    <property type="match status" value="2"/>
</dbReference>
<dbReference type="PROSITE" id="PS50005">
    <property type="entry name" value="TPR"/>
    <property type="match status" value="1"/>
</dbReference>
<dbReference type="SUPFAM" id="SSF69318">
    <property type="entry name" value="Integrin alpha N-terminal domain"/>
    <property type="match status" value="1"/>
</dbReference>
<evidence type="ECO:0000259" key="4">
    <source>
        <dbReference type="Pfam" id="PF07593"/>
    </source>
</evidence>
<organism evidence="5 6">
    <name type="scientific">Rhodopirellula europaea 6C</name>
    <dbReference type="NCBI Taxonomy" id="1263867"/>
    <lineage>
        <taxon>Bacteria</taxon>
        <taxon>Pseudomonadati</taxon>
        <taxon>Planctomycetota</taxon>
        <taxon>Planctomycetia</taxon>
        <taxon>Pirellulales</taxon>
        <taxon>Pirellulaceae</taxon>
        <taxon>Rhodopirellula</taxon>
    </lineage>
</organism>
<name>M2AHW7_9BACT</name>
<dbReference type="AlphaFoldDB" id="M2AHW7"/>
<dbReference type="Proteomes" id="UP000011529">
    <property type="component" value="Unassembled WGS sequence"/>
</dbReference>
<proteinExistence type="predicted"/>
<evidence type="ECO:0000313" key="6">
    <source>
        <dbReference type="Proteomes" id="UP000011529"/>
    </source>
</evidence>
<reference evidence="5" key="1">
    <citation type="submission" date="2012-11" db="EMBL/GenBank/DDBJ databases">
        <title>Permanent draft genomes of Rhodopirellula europaea strain SH398 and 6C.</title>
        <authorList>
            <person name="Richter M."/>
            <person name="Richter-Heitmann T."/>
            <person name="Frank C."/>
            <person name="Harder J."/>
            <person name="Glockner F.O."/>
        </authorList>
    </citation>
    <scope>NUCLEOTIDE SEQUENCE</scope>
    <source>
        <strain evidence="5">6C</strain>
    </source>
</reference>
<evidence type="ECO:0000313" key="5">
    <source>
        <dbReference type="EMBL" id="EMB16735.1"/>
    </source>
</evidence>
<dbReference type="PATRIC" id="fig|1263867.3.peg.2721"/>
<dbReference type="InterPro" id="IPR027039">
    <property type="entry name" value="Crtac1"/>
</dbReference>
<evidence type="ECO:0000256" key="3">
    <source>
        <dbReference type="SAM" id="MobiDB-lite"/>
    </source>
</evidence>
<dbReference type="PANTHER" id="PTHR16026:SF0">
    <property type="entry name" value="CARTILAGE ACIDIC PROTEIN 1"/>
    <property type="match status" value="1"/>
</dbReference>
<dbReference type="Pfam" id="PF13432">
    <property type="entry name" value="TPR_16"/>
    <property type="match status" value="1"/>
</dbReference>
<feature type="domain" description="ASPIC/UnbV" evidence="4">
    <location>
        <begin position="982"/>
        <end position="1048"/>
    </location>
</feature>
<dbReference type="InterPro" id="IPR013517">
    <property type="entry name" value="FG-GAP"/>
</dbReference>
<dbReference type="InterPro" id="IPR019734">
    <property type="entry name" value="TPR_rpt"/>
</dbReference>
<dbReference type="EMBL" id="ANMO01000117">
    <property type="protein sequence ID" value="EMB16735.1"/>
    <property type="molecule type" value="Genomic_DNA"/>
</dbReference>
<evidence type="ECO:0000256" key="1">
    <source>
        <dbReference type="ARBA" id="ARBA00022729"/>
    </source>
</evidence>
<accession>M2AHW7</accession>
<evidence type="ECO:0000256" key="2">
    <source>
        <dbReference type="PROSITE-ProRule" id="PRU00339"/>
    </source>
</evidence>
<keyword evidence="2" id="KW-0802">TPR repeat</keyword>
<feature type="region of interest" description="Disordered" evidence="3">
    <location>
        <begin position="82"/>
        <end position="102"/>
    </location>
</feature>
<dbReference type="PANTHER" id="PTHR16026">
    <property type="entry name" value="CARTILAGE ACIDIC PROTEIN 1"/>
    <property type="match status" value="1"/>
</dbReference>
<dbReference type="InterPro" id="IPR011519">
    <property type="entry name" value="UnbV_ASPIC"/>
</dbReference>
<sequence length="1065" mass="116113">MPIANRVLQSGLIPALQHRVSASWQLVKVEASFLCLSLVSARPIQLGISESKVSRTYLVLNLFGNCLACCLLLGCSGSGGEADSTPSAARSEPAKPPANNVAAPGIHYREAVKSVRIGDFPNAQRSLREHLLANPSDTKAMELAGDIASRQGDTPQAIQWYRDAVEQTPQPGYALLDKLAKNLMATANAYESVEILKQNISAHPDLERPRYDLAGLVTVLGLNHDAVKPLQWLIQHNLRDEESLIVLANPDRVQPDPEFCRKLLDRAPEDLRPHYALAKLDAEKQDWSAVSKRLPAVLKRHPDFLPAWALQGRALVSLAIADPSDSSRRKDLVEWATNKPAALETLPEYWTAAGMWSNHTGDHTAAVRAFTEASRLHQSNHGPTLSQLQASLRQIGREDESNRVAKRFDQIAGLNDAVKTFLERNSKSQIAALRVAYQMVDLGRIWEAEAWTSLAKSLPEDPVGTIDQAHLAIRARLRPDSPWQTEASLVASSIDISDMPLVTWDADVRNARTIANRMGESPVRFAEQAKQRGLLHTVSLAPEAEKEGHWIYQSTGGGAAVLDFDLNGWPDVAIANLDGAPMQSNSSPNRVFRNIDGQFFDATSASGYADTGFAQGITSGDYNNDGFPDLFDANIGRNRLYRNNGDGTFSDVTEEMNLVGNEWTTSAVIADMDGDGNADLFEVNYCGGKAPYETPCRSDATGKLASCPPLKFEASADRIWKNNGTGQFKNVSRDWMQPTSIGRGLGIIAGQLDETPGLDLFIANDMSVNHLWSTSSVASDDSTAAATRLTDLGTVRGLAMSGQSNSQASMGMAAGDPDGDGDLDFFLTHFAEEHNTYYEQVAPGLWEDRTHAVGLYEPSLDQLGFGTTWTDFNSDGAMELLVTNGHVSDTGRTDIGYEMPPQLFTRLESGRWQEQPNGSLGDYFEREHLGRALVTLDANLDGRTDVLITHLYEPVALLINESEVASESIGLRFQATSGHRDAIGTTVEVQSAGDKRTLQLTAGDGYMGSNERRLSFALPAEANNAEIVVQWPSGLSQSFSELEAGRDYLLTEGIAQPIPMNKHVQ</sequence>
<dbReference type="Pfam" id="PF13517">
    <property type="entry name" value="FG-GAP_3"/>
    <property type="match status" value="1"/>
</dbReference>
<keyword evidence="1" id="KW-0732">Signal</keyword>
<feature type="repeat" description="TPR" evidence="2">
    <location>
        <begin position="138"/>
        <end position="171"/>
    </location>
</feature>
<protein>
    <submittedName>
        <fullName evidence="5">ASPIC/UnbV domain-containing protein</fullName>
    </submittedName>
</protein>
<comment type="caution">
    <text evidence="5">The sequence shown here is derived from an EMBL/GenBank/DDBJ whole genome shotgun (WGS) entry which is preliminary data.</text>
</comment>